<comment type="caution">
    <text evidence="2">The sequence shown here is derived from an EMBL/GenBank/DDBJ whole genome shotgun (WGS) entry which is preliminary data.</text>
</comment>
<protein>
    <recommendedName>
        <fullName evidence="4">DUF4468 domain-containing protein</fullName>
    </recommendedName>
</protein>
<evidence type="ECO:0000256" key="1">
    <source>
        <dbReference type="SAM" id="SignalP"/>
    </source>
</evidence>
<proteinExistence type="predicted"/>
<name>A0AA37TF14_9GAMM</name>
<dbReference type="AlphaFoldDB" id="A0AA37TF14"/>
<reference evidence="2 3" key="1">
    <citation type="journal article" date="2014" name="Int. J. Syst. Evol. Microbiol.">
        <title>Complete genome sequence of Corynebacterium casei LMG S-19264T (=DSM 44701T), isolated from a smear-ripened cheese.</title>
        <authorList>
            <consortium name="US DOE Joint Genome Institute (JGI-PGF)"/>
            <person name="Walter F."/>
            <person name="Albersmeier A."/>
            <person name="Kalinowski J."/>
            <person name="Ruckert C."/>
        </authorList>
    </citation>
    <scope>NUCLEOTIDE SEQUENCE [LARGE SCALE GENOMIC DNA]</scope>
    <source>
        <strain evidence="2 3">NBRC 110095</strain>
    </source>
</reference>
<sequence length="324" mass="36390">MVNLLPVFSKYKFLIALFIVLCGLNAYAAKLVDPSPITVPEGTTIEQIQTAIQGAIDEKNWQVENQIDQLIEASYSVRSHKLTMAISYTSSQIQFEYKDSVNLKYKEKKGKKHIHRNYMPWTQSLADQIARNIAMGEGYTPIKFETKPLPPARPRAFNDATENAKPKESFSAFGKFQLEAATLSEGYNDVAQHNGATRNLTINLDNTLMPQLAQWQRHSNSDRALVIRPNVERIKFIGNAARVMIGGHAGESWMTVRVSFVDAATGDLVAEPLLYRKAGQASRYIGAKLDYKMVEDMAQDIKQYMMNNYDKPMGGGAFPPAQFR</sequence>
<accession>A0AA37TF14</accession>
<keyword evidence="3" id="KW-1185">Reference proteome</keyword>
<feature type="chain" id="PRO_5041360943" description="DUF4468 domain-containing protein" evidence="1">
    <location>
        <begin position="29"/>
        <end position="324"/>
    </location>
</feature>
<dbReference type="RefSeq" id="WP_232595220.1">
    <property type="nucleotide sequence ID" value="NZ_BSPD01000091.1"/>
</dbReference>
<organism evidence="2 3">
    <name type="scientific">Marinibactrum halimedae</name>
    <dbReference type="NCBI Taxonomy" id="1444977"/>
    <lineage>
        <taxon>Bacteria</taxon>
        <taxon>Pseudomonadati</taxon>
        <taxon>Pseudomonadota</taxon>
        <taxon>Gammaproteobacteria</taxon>
        <taxon>Cellvibrionales</taxon>
        <taxon>Cellvibrionaceae</taxon>
        <taxon>Marinibactrum</taxon>
    </lineage>
</organism>
<gene>
    <name evidence="2" type="ORF">GCM10007877_35710</name>
</gene>
<evidence type="ECO:0000313" key="3">
    <source>
        <dbReference type="Proteomes" id="UP001156870"/>
    </source>
</evidence>
<feature type="signal peptide" evidence="1">
    <location>
        <begin position="1"/>
        <end position="28"/>
    </location>
</feature>
<evidence type="ECO:0008006" key="4">
    <source>
        <dbReference type="Google" id="ProtNLM"/>
    </source>
</evidence>
<evidence type="ECO:0000313" key="2">
    <source>
        <dbReference type="EMBL" id="GLS27852.1"/>
    </source>
</evidence>
<keyword evidence="1" id="KW-0732">Signal</keyword>
<dbReference type="EMBL" id="BSPD01000091">
    <property type="protein sequence ID" value="GLS27852.1"/>
    <property type="molecule type" value="Genomic_DNA"/>
</dbReference>
<dbReference type="Proteomes" id="UP001156870">
    <property type="component" value="Unassembled WGS sequence"/>
</dbReference>